<organism evidence="2 3">
    <name type="scientific">Ancylostoma ceylanicum</name>
    <dbReference type="NCBI Taxonomy" id="53326"/>
    <lineage>
        <taxon>Eukaryota</taxon>
        <taxon>Metazoa</taxon>
        <taxon>Ecdysozoa</taxon>
        <taxon>Nematoda</taxon>
        <taxon>Chromadorea</taxon>
        <taxon>Rhabditida</taxon>
        <taxon>Rhabditina</taxon>
        <taxon>Rhabditomorpha</taxon>
        <taxon>Strongyloidea</taxon>
        <taxon>Ancylostomatidae</taxon>
        <taxon>Ancylostomatinae</taxon>
        <taxon>Ancylostoma</taxon>
    </lineage>
</organism>
<dbReference type="EMBL" id="JARK01001339">
    <property type="protein sequence ID" value="EYC32565.1"/>
    <property type="molecule type" value="Genomic_DNA"/>
</dbReference>
<feature type="chain" id="PRO_5001494075" description="Innexin" evidence="1">
    <location>
        <begin position="22"/>
        <end position="106"/>
    </location>
</feature>
<dbReference type="AlphaFoldDB" id="A0A016VYW9"/>
<evidence type="ECO:0000313" key="3">
    <source>
        <dbReference type="Proteomes" id="UP000024635"/>
    </source>
</evidence>
<sequence>MCIRFALLFFIASLLLKLTLKDLNIKRILIDKIPSCKGQSRSRTQPNTQPPALAHDQCSNPHALWPFCWLVSVLVMAAVQLMMSGRWPRHLEGFFSRLLTPSSQQR</sequence>
<reference evidence="3" key="1">
    <citation type="journal article" date="2015" name="Nat. Genet.">
        <title>The genome and transcriptome of the zoonotic hookworm Ancylostoma ceylanicum identify infection-specific gene families.</title>
        <authorList>
            <person name="Schwarz E.M."/>
            <person name="Hu Y."/>
            <person name="Antoshechkin I."/>
            <person name="Miller M.M."/>
            <person name="Sternberg P.W."/>
            <person name="Aroian R.V."/>
        </authorList>
    </citation>
    <scope>NUCLEOTIDE SEQUENCE</scope>
    <source>
        <strain evidence="3">HY135</strain>
    </source>
</reference>
<evidence type="ECO:0008006" key="4">
    <source>
        <dbReference type="Google" id="ProtNLM"/>
    </source>
</evidence>
<evidence type="ECO:0000256" key="1">
    <source>
        <dbReference type="SAM" id="SignalP"/>
    </source>
</evidence>
<feature type="signal peptide" evidence="1">
    <location>
        <begin position="1"/>
        <end position="21"/>
    </location>
</feature>
<accession>A0A016VYW9</accession>
<name>A0A016VYW9_9BILA</name>
<protein>
    <recommendedName>
        <fullName evidence="4">Innexin</fullName>
    </recommendedName>
</protein>
<proteinExistence type="predicted"/>
<comment type="caution">
    <text evidence="2">The sequence shown here is derived from an EMBL/GenBank/DDBJ whole genome shotgun (WGS) entry which is preliminary data.</text>
</comment>
<dbReference type="Proteomes" id="UP000024635">
    <property type="component" value="Unassembled WGS sequence"/>
</dbReference>
<keyword evidence="3" id="KW-1185">Reference proteome</keyword>
<keyword evidence="1" id="KW-0732">Signal</keyword>
<evidence type="ECO:0000313" key="2">
    <source>
        <dbReference type="EMBL" id="EYC32565.1"/>
    </source>
</evidence>
<gene>
    <name evidence="2" type="primary">Acey_s0003.g1658</name>
    <name evidence="2" type="ORF">Y032_0003g1658</name>
</gene>